<feature type="compositionally biased region" description="Polar residues" evidence="2">
    <location>
        <begin position="637"/>
        <end position="655"/>
    </location>
</feature>
<dbReference type="Proteomes" id="UP000001548">
    <property type="component" value="Unassembled WGS sequence"/>
</dbReference>
<dbReference type="AlphaFoldDB" id="A0A644F446"/>
<organism evidence="3 4">
    <name type="scientific">Giardia intestinalis (strain ATCC 50803 / WB clone C6)</name>
    <name type="common">Giardia lamblia</name>
    <dbReference type="NCBI Taxonomy" id="184922"/>
    <lineage>
        <taxon>Eukaryota</taxon>
        <taxon>Metamonada</taxon>
        <taxon>Diplomonadida</taxon>
        <taxon>Hexamitidae</taxon>
        <taxon>Giardiinae</taxon>
        <taxon>Giardia</taxon>
    </lineage>
</organism>
<proteinExistence type="predicted"/>
<feature type="compositionally biased region" description="Polar residues" evidence="2">
    <location>
        <begin position="557"/>
        <end position="567"/>
    </location>
</feature>
<evidence type="ECO:0000256" key="2">
    <source>
        <dbReference type="SAM" id="MobiDB-lite"/>
    </source>
</evidence>
<accession>A0A644F446</accession>
<protein>
    <submittedName>
        <fullName evidence="3">Uncharacterized protein</fullName>
    </submittedName>
</protein>
<keyword evidence="4" id="KW-1185">Reference proteome</keyword>
<keyword evidence="1" id="KW-0175">Coiled coil</keyword>
<dbReference type="InParanoid" id="A0A644F446"/>
<evidence type="ECO:0000256" key="1">
    <source>
        <dbReference type="SAM" id="Coils"/>
    </source>
</evidence>
<feature type="coiled-coil region" evidence="1">
    <location>
        <begin position="423"/>
        <end position="485"/>
    </location>
</feature>
<feature type="compositionally biased region" description="Basic residues" evidence="2">
    <location>
        <begin position="547"/>
        <end position="556"/>
    </location>
</feature>
<evidence type="ECO:0000313" key="4">
    <source>
        <dbReference type="Proteomes" id="UP000001548"/>
    </source>
</evidence>
<dbReference type="EMBL" id="AACB03000002">
    <property type="protein sequence ID" value="KAE8303403.1"/>
    <property type="molecule type" value="Genomic_DNA"/>
</dbReference>
<feature type="region of interest" description="Disordered" evidence="2">
    <location>
        <begin position="635"/>
        <end position="657"/>
    </location>
</feature>
<name>A0A644F446_GIAIC</name>
<sequence>MFSFGLKLYRFSEQSGELVLSWRDDSRGRWRAIHLPSVLRAQALQDLCLARGDTSLFILSRPEQKVYHMYNDLSLSKKISFINMEAMSSRINSIAYTDGSYCIMGFTPDMRGYIIDGKKGGRFLSFRTAPGAALTEIFHGRVTSVHLISLDKGMYAIVHYDQIACNLLQVDLENYVCTSLADHSFDYATRLLYVFRANFHIVAICGSKSMASSNVSDRGEGNSIASFTLSMSSSRVGSSLCAIVFSVGSSPVPVSKQQSKTISLFTDLPDVFRKECIYHSGNLVAFDGSIIECGPLGKLLSTSACLTKTESFKPVRAREDAVHVDSFSMNLSEISRNSDRNGHEDRGSLDGLILRQSTGFGNNKEKHDAPRDAVPLTDEVREAYEYLGIPIDDDHVSLDLLVKGLVGTVAKLRMTEVAAATETASLKEQVDELKKSLSEIKKNNETQMSICRNFSDSLDDLMADRKSIHDTLANLEANITELAQQQLILASKHHKHSVPRTIDLGNAHDGHSMPEKDLTTSDISATVATKKEAPNFVGVEMSTQTRRVARTGKAKRSVSSSPKTNPASYKEIELAVQHTLRSLSPTRRVVQAPPQPMLYSMTPSTSLVDRTVHSNLELELLLLRDENERLRKRSAFRSASTPSAPNHTSAVSPSSMAERLRFITKKMDSSMGRARKIETALDAVDRSGHLAALNAIAE</sequence>
<gene>
    <name evidence="3" type="ORF">GL50803_0015573</name>
</gene>
<reference evidence="3 4" key="1">
    <citation type="journal article" date="2007" name="Science">
        <title>Genomic minimalism in the early diverging intestinal parasite Giardia lamblia.</title>
        <authorList>
            <person name="Morrison H.G."/>
            <person name="McArthur A.G."/>
            <person name="Gillin F.D."/>
            <person name="Aley S.B."/>
            <person name="Adam R.D."/>
            <person name="Olsen G.J."/>
            <person name="Best A.A."/>
            <person name="Cande W.Z."/>
            <person name="Chen F."/>
            <person name="Cipriano M.J."/>
            <person name="Davids B.J."/>
            <person name="Dawson S.C."/>
            <person name="Elmendorf H.G."/>
            <person name="Hehl A.B."/>
            <person name="Holder M.E."/>
            <person name="Huse S.M."/>
            <person name="Kim U.U."/>
            <person name="Lasek-Nesselquist E."/>
            <person name="Manning G."/>
            <person name="Nigam A."/>
            <person name="Nixon J.E."/>
            <person name="Palm D."/>
            <person name="Passamaneck N.E."/>
            <person name="Prabhu A."/>
            <person name="Reich C.I."/>
            <person name="Reiner D.S."/>
            <person name="Samuelson J."/>
            <person name="Svard S.G."/>
            <person name="Sogin M.L."/>
        </authorList>
    </citation>
    <scope>NUCLEOTIDE SEQUENCE [LARGE SCALE GENOMIC DNA]</scope>
    <source>
        <strain evidence="3 4">WB C6</strain>
    </source>
</reference>
<evidence type="ECO:0000313" key="3">
    <source>
        <dbReference type="EMBL" id="KAE8303403.1"/>
    </source>
</evidence>
<comment type="caution">
    <text evidence="3">The sequence shown here is derived from an EMBL/GenBank/DDBJ whole genome shotgun (WGS) entry which is preliminary data.</text>
</comment>
<feature type="region of interest" description="Disordered" evidence="2">
    <location>
        <begin position="545"/>
        <end position="569"/>
    </location>
</feature>